<dbReference type="Gene3D" id="3.40.50.150">
    <property type="entry name" value="Vaccinia Virus protein VP39"/>
    <property type="match status" value="1"/>
</dbReference>
<keyword evidence="2 9" id="KW-0489">Methyltransferase</keyword>
<dbReference type="AlphaFoldDB" id="A0A6S7LTB1"/>
<keyword evidence="4" id="KW-0949">S-adenosyl-L-methionine</keyword>
<evidence type="ECO:0000259" key="8">
    <source>
        <dbReference type="PROSITE" id="PS51562"/>
    </source>
</evidence>
<gene>
    <name evidence="9" type="ORF">PACLA_8A003322</name>
</gene>
<keyword evidence="10" id="KW-1185">Reference proteome</keyword>
<evidence type="ECO:0000256" key="2">
    <source>
        <dbReference type="ARBA" id="ARBA00022603"/>
    </source>
</evidence>
<evidence type="ECO:0000313" key="10">
    <source>
        <dbReference type="Proteomes" id="UP001152795"/>
    </source>
</evidence>
<evidence type="ECO:0000256" key="4">
    <source>
        <dbReference type="ARBA" id="ARBA00022691"/>
    </source>
</evidence>
<evidence type="ECO:0000256" key="3">
    <source>
        <dbReference type="ARBA" id="ARBA00022679"/>
    </source>
</evidence>
<keyword evidence="5" id="KW-0694">RNA-binding</keyword>
<evidence type="ECO:0000256" key="6">
    <source>
        <dbReference type="ARBA" id="ARBA00023042"/>
    </source>
</evidence>
<dbReference type="PANTHER" id="PTHR12189:SF2">
    <property type="entry name" value="MRNA CAP GUANINE-N7 METHYLTRANSFERASE"/>
    <property type="match status" value="1"/>
</dbReference>
<proteinExistence type="predicted"/>
<sequence length="124" mass="14522">MSFENNCYKITFTEKENISLFGHKYDFHLEGVVDCPEFVVHFPLLEKMAAKFGMTLELAQGFHHFFEDHKDIDQYKFLLNRMNALETYPPKREGDKLASDKEDAYTQAKEVFGEGDDKDIRKCV</sequence>
<evidence type="ECO:0000313" key="9">
    <source>
        <dbReference type="EMBL" id="CAB4043263.1"/>
    </source>
</evidence>
<dbReference type="GO" id="GO:0004482">
    <property type="term" value="F:mRNA 5'-cap (guanine-N7-)-methyltransferase activity"/>
    <property type="evidence" value="ECO:0007669"/>
    <property type="project" value="UniProtKB-EC"/>
</dbReference>
<evidence type="ECO:0000256" key="5">
    <source>
        <dbReference type="ARBA" id="ARBA00022884"/>
    </source>
</evidence>
<accession>A0A6S7LTB1</accession>
<protein>
    <recommendedName>
        <fullName evidence="1">mRNA (guanine-N(7))-methyltransferase</fullName>
        <ecNumber evidence="1">2.1.1.56</ecNumber>
    </recommendedName>
</protein>
<organism evidence="9 10">
    <name type="scientific">Paramuricea clavata</name>
    <name type="common">Red gorgonian</name>
    <name type="synonym">Violescent sea-whip</name>
    <dbReference type="NCBI Taxonomy" id="317549"/>
    <lineage>
        <taxon>Eukaryota</taxon>
        <taxon>Metazoa</taxon>
        <taxon>Cnidaria</taxon>
        <taxon>Anthozoa</taxon>
        <taxon>Octocorallia</taxon>
        <taxon>Malacalcyonacea</taxon>
        <taxon>Plexauridae</taxon>
        <taxon>Paramuricea</taxon>
    </lineage>
</organism>
<dbReference type="EMBL" id="CACRXK020031900">
    <property type="protein sequence ID" value="CAB4043263.1"/>
    <property type="molecule type" value="Genomic_DNA"/>
</dbReference>
<dbReference type="Proteomes" id="UP001152795">
    <property type="component" value="Unassembled WGS sequence"/>
</dbReference>
<evidence type="ECO:0000256" key="7">
    <source>
        <dbReference type="ARBA" id="ARBA00044712"/>
    </source>
</evidence>
<feature type="domain" description="MRNA cap 0 methyltransferase" evidence="8">
    <location>
        <begin position="1"/>
        <end position="110"/>
    </location>
</feature>
<dbReference type="PANTHER" id="PTHR12189">
    <property type="entry name" value="MRNA GUANINE-7- METHYLTRANSFERASE"/>
    <property type="match status" value="1"/>
</dbReference>
<comment type="catalytic activity">
    <reaction evidence="7">
        <text>a 5'-end (5'-triphosphoguanosine)-ribonucleoside in mRNA + S-adenosyl-L-methionine = a 5'-end (N(7)-methyl 5'-triphosphoguanosine)-ribonucleoside in mRNA + S-adenosyl-L-homocysteine</text>
        <dbReference type="Rhea" id="RHEA:67008"/>
        <dbReference type="Rhea" id="RHEA-COMP:17166"/>
        <dbReference type="Rhea" id="RHEA-COMP:17167"/>
        <dbReference type="ChEBI" id="CHEBI:57856"/>
        <dbReference type="ChEBI" id="CHEBI:59789"/>
        <dbReference type="ChEBI" id="CHEBI:156461"/>
        <dbReference type="ChEBI" id="CHEBI:167617"/>
        <dbReference type="EC" id="2.1.1.56"/>
    </reaction>
</comment>
<keyword evidence="3" id="KW-0808">Transferase</keyword>
<dbReference type="GO" id="GO:0005634">
    <property type="term" value="C:nucleus"/>
    <property type="evidence" value="ECO:0007669"/>
    <property type="project" value="TreeGrafter"/>
</dbReference>
<keyword evidence="6" id="KW-0507">mRNA processing</keyword>
<dbReference type="GO" id="GO:0003723">
    <property type="term" value="F:RNA binding"/>
    <property type="evidence" value="ECO:0007669"/>
    <property type="project" value="UniProtKB-KW"/>
</dbReference>
<comment type="caution">
    <text evidence="9">The sequence shown here is derived from an EMBL/GenBank/DDBJ whole genome shotgun (WGS) entry which is preliminary data.</text>
</comment>
<keyword evidence="6" id="KW-0506">mRNA capping</keyword>
<dbReference type="InterPro" id="IPR004971">
    <property type="entry name" value="mRNA_G-N7_MeTrfase_dom"/>
</dbReference>
<evidence type="ECO:0000256" key="1">
    <source>
        <dbReference type="ARBA" id="ARBA00011926"/>
    </source>
</evidence>
<dbReference type="Pfam" id="PF03291">
    <property type="entry name" value="mRNA_G-N7_MeTrfase"/>
    <property type="match status" value="1"/>
</dbReference>
<dbReference type="InterPro" id="IPR039753">
    <property type="entry name" value="RG7MT1"/>
</dbReference>
<name>A0A6S7LTB1_PARCT</name>
<reference evidence="9" key="1">
    <citation type="submission" date="2020-04" db="EMBL/GenBank/DDBJ databases">
        <authorList>
            <person name="Alioto T."/>
            <person name="Alioto T."/>
            <person name="Gomez Garrido J."/>
        </authorList>
    </citation>
    <scope>NUCLEOTIDE SEQUENCE</scope>
    <source>
        <strain evidence="9">A484AB</strain>
    </source>
</reference>
<feature type="non-terminal residue" evidence="9">
    <location>
        <position position="1"/>
    </location>
</feature>
<dbReference type="OrthoDB" id="10248867at2759"/>
<dbReference type="EC" id="2.1.1.56" evidence="1"/>
<dbReference type="InterPro" id="IPR029063">
    <property type="entry name" value="SAM-dependent_MTases_sf"/>
</dbReference>
<dbReference type="PROSITE" id="PS51562">
    <property type="entry name" value="RNA_CAP0_MT"/>
    <property type="match status" value="1"/>
</dbReference>